<comment type="caution">
    <text evidence="2">The sequence shown here is derived from an EMBL/GenBank/DDBJ whole genome shotgun (WGS) entry which is preliminary data.</text>
</comment>
<reference evidence="3" key="1">
    <citation type="journal article" date="2019" name="Int. J. Syst. Evol. Microbiol.">
        <title>The Global Catalogue of Microorganisms (GCM) 10K type strain sequencing project: providing services to taxonomists for standard genome sequencing and annotation.</title>
        <authorList>
            <consortium name="The Broad Institute Genomics Platform"/>
            <consortium name="The Broad Institute Genome Sequencing Center for Infectious Disease"/>
            <person name="Wu L."/>
            <person name="Ma J."/>
        </authorList>
    </citation>
    <scope>NUCLEOTIDE SEQUENCE [LARGE SCALE GENOMIC DNA]</scope>
    <source>
        <strain evidence="3">JCM 9377</strain>
    </source>
</reference>
<proteinExistence type="predicted"/>
<feature type="domain" description="Transcriptional regulator SbtR-like C-terminal" evidence="1">
    <location>
        <begin position="44"/>
        <end position="116"/>
    </location>
</feature>
<dbReference type="Gene3D" id="1.10.357.10">
    <property type="entry name" value="Tetracycline Repressor, domain 2"/>
    <property type="match status" value="2"/>
</dbReference>
<name>A0ABP6Q9W1_9ACTN</name>
<evidence type="ECO:0000259" key="1">
    <source>
        <dbReference type="Pfam" id="PF21597"/>
    </source>
</evidence>
<keyword evidence="3" id="KW-1185">Reference proteome</keyword>
<dbReference type="EMBL" id="BAAAUV010000005">
    <property type="protein sequence ID" value="GAA3206946.1"/>
    <property type="molecule type" value="Genomic_DNA"/>
</dbReference>
<dbReference type="Pfam" id="PF21597">
    <property type="entry name" value="TetR_C_43"/>
    <property type="match status" value="1"/>
</dbReference>
<dbReference type="InterPro" id="IPR049445">
    <property type="entry name" value="TetR_SbtR-like_C"/>
</dbReference>
<evidence type="ECO:0000313" key="2">
    <source>
        <dbReference type="EMBL" id="GAA3206946.1"/>
    </source>
</evidence>
<sequence>MAIGTVFRHFPTEQALLQALMKDLLHRLTARAETLTAPDADPATGIELQITDAVQPLRHEIEELLARAQHSGTVRRDIRPDEIIALLAGTCQAALHSTWNPDLQHRTLAIIFHGLGP</sequence>
<dbReference type="SUPFAM" id="SSF48498">
    <property type="entry name" value="Tetracyclin repressor-like, C-terminal domain"/>
    <property type="match status" value="1"/>
</dbReference>
<dbReference type="InterPro" id="IPR036271">
    <property type="entry name" value="Tet_transcr_reg_TetR-rel_C_sf"/>
</dbReference>
<accession>A0ABP6Q9W1</accession>
<protein>
    <recommendedName>
        <fullName evidence="1">Transcriptional regulator SbtR-like C-terminal domain-containing protein</fullName>
    </recommendedName>
</protein>
<evidence type="ECO:0000313" key="3">
    <source>
        <dbReference type="Proteomes" id="UP001501237"/>
    </source>
</evidence>
<organism evidence="2 3">
    <name type="scientific">Actinocorallia longicatena</name>
    <dbReference type="NCBI Taxonomy" id="111803"/>
    <lineage>
        <taxon>Bacteria</taxon>
        <taxon>Bacillati</taxon>
        <taxon>Actinomycetota</taxon>
        <taxon>Actinomycetes</taxon>
        <taxon>Streptosporangiales</taxon>
        <taxon>Thermomonosporaceae</taxon>
        <taxon>Actinocorallia</taxon>
    </lineage>
</organism>
<gene>
    <name evidence="2" type="ORF">GCM10010468_22720</name>
</gene>
<dbReference type="Proteomes" id="UP001501237">
    <property type="component" value="Unassembled WGS sequence"/>
</dbReference>